<reference evidence="1 2" key="1">
    <citation type="submission" date="2023-11" db="EMBL/GenBank/DDBJ databases">
        <authorList>
            <person name="Cook R."/>
            <person name="Crisci M."/>
            <person name="Pye H."/>
            <person name="Adriaenssens E."/>
            <person name="Santini J."/>
        </authorList>
    </citation>
    <scope>NUCLEOTIDE SEQUENCE [LARGE SCALE GENOMIC DNA]</scope>
    <source>
        <strain evidence="1">Lak_Megaphage_RVC_JS4_GC31</strain>
    </source>
</reference>
<dbReference type="Proteomes" id="UP001349343">
    <property type="component" value="Segment"/>
</dbReference>
<keyword evidence="2" id="KW-1185">Reference proteome</keyword>
<accession>A0ABZ0Z444</accession>
<evidence type="ECO:0000313" key="2">
    <source>
        <dbReference type="Proteomes" id="UP001349343"/>
    </source>
</evidence>
<name>A0ABZ0Z444_9CAUD</name>
<proteinExistence type="predicted"/>
<protein>
    <submittedName>
        <fullName evidence="1">Uncharacterized protein</fullName>
    </submittedName>
</protein>
<evidence type="ECO:0000313" key="1">
    <source>
        <dbReference type="EMBL" id="WQJ52813.1"/>
    </source>
</evidence>
<organism evidence="1 2">
    <name type="scientific">phage Lak_Megaphage_RVC_JS4_GC31</name>
    <dbReference type="NCBI Taxonomy" id="3109228"/>
    <lineage>
        <taxon>Viruses</taxon>
        <taxon>Duplodnaviria</taxon>
        <taxon>Heunggongvirae</taxon>
        <taxon>Uroviricota</taxon>
        <taxon>Caudoviricetes</taxon>
        <taxon>Caudoviricetes code 15 clade</taxon>
    </lineage>
</organism>
<dbReference type="EMBL" id="OR769222">
    <property type="protein sequence ID" value="WQJ52813.1"/>
    <property type="molecule type" value="Genomic_DNA"/>
</dbReference>
<sequence>MSNYIFKLTPNNRQVVINSSVLINGYKDVTYPIVTKDTAVLGYVQDPDTFKFVDSEPFKTDNTPYPVDMKIKLILNNASFYGVNKTISNDAIQLNVENIDLSDIDLWNVSESDSIAYDTCTINKISSDKTMIGYKIIIDIYWSDNKSHISGHQDKLGNVEEFDINAFTLDISGTLKMPDSGSASPVGYTNGDINNKTTPVFSIKLNSASTPGDNNILAKFPDSFDTYEKEIATVNISATYVCPDSLRTVTSYTSGTLKQDPYPGTKMGFIKVSFTDVVPLDVWSPTIDTIYAKSTKDEANVKVDKKLYTEYYAFRLKGSFTANKLQYTDIASNISLQDFNDTGIVTSVISTKKATMNKDGNSRLYYLSKSLLLPPNVNIFSAAPPIDVLPSHAPITQDELDASKAYYYNSNRFTFNGIKIDNFYTDDFQQNEPGASTTYTTSVFNKTDHENFITIANKYRGAYDVGQDGKYVYEDVLDFPKDDDQELERSSDTSVNITVSSNSISAKGTVFAAYAKYILNDSVYKQIKGKDKDSQGYYINNTSTDLNITEYGNVGTLLKDVDGNSIYSFKVIQDELGNSIQYKHCVNSLVDSNIQIPRYGVYPVLSGYISVPFIVYNYENSSYIPVVDYNKMKDSATDIGLPKGELITHIGTSLVLNYTENYAEQLYKAIANYVAGAGASISDWGDSILSNTIKANNLQQLAAGSTIKSPLLNSGSVIQRSQTLLYGAGSNTTYKLSVKAEQSIRKYIRVNGVSLDEGSLVTEYKSSVDPGIFVITIDEEYPKDYSGIVEISGSVKGQLIITNDENEKHLSTYDNDGKQIGNEHSSSMLLRANPKLSGNVKLVVDTDYNLYLDTFKASPTLNNYKYRKYPVSDEGNYPRDIKTVFNSIPSKELFTIPSNSLKSHKVYNDFNDQYETMYEYGAETNKDSLYNENMKILAPLHIGDDVPEFFAIFKYDSKDESESFDNKYIEDIDKFKSLIKDSVVVKTYDLRTHTSIGQYLNNYQQMLTNYGQCYLQFIEQDYDKNSKAYRQGTNIWKGISVKRGILTDQSETTYFGSKILNSDIINKQETFNNFIMQGFERNNLLYPNIINIEFMFDDSQENEYSMHRYFGLYLTANEFIKYGYVLSNDNDTKNNRFFKYDINGNVFTGDVDIFNNIFTPKYDDRLFYAITNDDSDRVKSITDIDDFINVNVKNKPESNLTSLKSDKINFGENDKSFITLHFTKPLKYGEHIKIIAMNYIQKGCTYTKLNDANNSNIPYDHIVFELIASNDIRLRNADNYISPTITTNKCRYSENTYFKRVSFYSQDIDYPEVTATLEEQISRIVACIAKINSFIHVSSHNKNSIAIMSEHDEMYLQHIDVNDFSDFNYDYMLFKTINLPLTTTNKKYSDSISFMSLSDTMNYVDYYDQTHDEEHDWISGINESDKTNDDQNIWHCYVEAEDPRNIKYDSISYFNPNNKYLMHALTNQSDYFDGYYAAFSNYCFETLGWRYNTVVKFQKTSQFNHNYVVYDNIYDVFNNVKYPLVYNSDNLYDTLNVFKVNSGYLRNNIIDPDLYEVFTVKQQFIFDETVIPVITSPYDVNYSMIAAKNESLLNNNEIHLYKPLSLSVAIMGISNIIDIDTIVNRNDTIHMETNLNITVDAQTTIQVDESDPRIQHGVMYEIVSGDLYIHATSSIKIPQGNKFIVLPNNTIYAESFGITPNSVNYLYAETNVVYKVCDRQYYQEYKYDSSLPMLSTDNFHADPKDVSGTELIYPVVPTVNCNWKSNGTYYDFNNVLNTDMLKFDYETIGNFTENVYTASDFVCNQYVTNRIDNILYVNGEETTYKECIINKTLKNPIKKFLIDNVNVKTASAYYNANIQSLEFVFYGIKFNIKLNSKLVNSYIHLNEYSGFEVFVVNDYQLTKKNELYISLEDKLMLLVNHQFYIEYAHEAESNVKILDQNKYVSYAPYSTYAAPYCIDFTSSGYLNHTLIGYKKAQQNNFHKTLMSAIDEHNLWSSLFVQYDVPVDVYTDENKNQYVQSYIETITEYNDYITMMNTVKYPLGLLNERDVICPSNMTHFDIISSDSTSLIITKADGEYNHQAQILLQEINNKINDCIKMSKSISPSETTGNLQKLNIAKYSVEFTNVASLRNVTLNEPVMYKRLEKEYSDSNPLIFDKLSKIIGGNELRVILNPNKNILDGFTNVIFPYSFYTPLQTYIEKIIALESDKERLERYCKSVDDNIDIYIISKNTETYCIHNNDGYNPLLFSLSVPTHIKYNYGWFTPNTNEMVSYDVNDELCDLLNVDLLQSNTKIKNIYPIKNYTGNKVFEDTTLTTLNENYFTVDERSLLSTTWDYGYYRLYNNESDYTDKPGYLTGIDDKSFFGSKCMVIHEPYLLLDKWQFDSNNDLYRVSIVDSPHNTGTKNTKCLEITINVSAVIYAHFINNLSFSENWNKYKESQYTGMKNYITNIMSTYYNLNSDIDVVLYAADQIKLGDINILNEKPANIDSYYVYENYSTHIEYKNNIYTLTILINETSGIDIYPTVKIYRK</sequence>